<feature type="compositionally biased region" description="Polar residues" evidence="1">
    <location>
        <begin position="98"/>
        <end position="108"/>
    </location>
</feature>
<keyword evidence="2" id="KW-0812">Transmembrane</keyword>
<proteinExistence type="predicted"/>
<organism evidence="3 4">
    <name type="scientific">Ogataea polymorpha</name>
    <dbReference type="NCBI Taxonomy" id="460523"/>
    <lineage>
        <taxon>Eukaryota</taxon>
        <taxon>Fungi</taxon>
        <taxon>Dikarya</taxon>
        <taxon>Ascomycota</taxon>
        <taxon>Saccharomycotina</taxon>
        <taxon>Pichiomycetes</taxon>
        <taxon>Pichiales</taxon>
        <taxon>Pichiaceae</taxon>
        <taxon>Ogataea</taxon>
    </lineage>
</organism>
<reference evidence="3" key="1">
    <citation type="journal article" date="2021" name="Open Biol.">
        <title>Shared evolutionary footprints suggest mitochondrial oxidative damage underlies multiple complex I losses in fungi.</title>
        <authorList>
            <person name="Schikora-Tamarit M.A."/>
            <person name="Marcet-Houben M."/>
            <person name="Nosek J."/>
            <person name="Gabaldon T."/>
        </authorList>
    </citation>
    <scope>NUCLEOTIDE SEQUENCE</scope>
    <source>
        <strain evidence="3">NCAIM Y.01608</strain>
    </source>
</reference>
<name>A0A9P8PER5_9ASCO</name>
<feature type="transmembrane region" description="Helical" evidence="2">
    <location>
        <begin position="42"/>
        <end position="68"/>
    </location>
</feature>
<dbReference type="Proteomes" id="UP000788993">
    <property type="component" value="Unassembled WGS sequence"/>
</dbReference>
<evidence type="ECO:0000256" key="1">
    <source>
        <dbReference type="SAM" id="MobiDB-lite"/>
    </source>
</evidence>
<sequence length="108" mass="11493">MYLVANYLSLEGYETWSNYSIVQNLEETSSSFLTTPSHTTKAASLAIAVVIVPSTATITTLIVAGIIVSAPSISTLASHSTKSMTSLMSSTKSRAAMLSSQQSRNERT</sequence>
<evidence type="ECO:0000313" key="4">
    <source>
        <dbReference type="Proteomes" id="UP000788993"/>
    </source>
</evidence>
<evidence type="ECO:0000256" key="2">
    <source>
        <dbReference type="SAM" id="Phobius"/>
    </source>
</evidence>
<reference evidence="3" key="2">
    <citation type="submission" date="2021-01" db="EMBL/GenBank/DDBJ databases">
        <authorList>
            <person name="Schikora-Tamarit M.A."/>
        </authorList>
    </citation>
    <scope>NUCLEOTIDE SEQUENCE</scope>
    <source>
        <strain evidence="3">NCAIM Y.01608</strain>
    </source>
</reference>
<evidence type="ECO:0000313" key="3">
    <source>
        <dbReference type="EMBL" id="KAH3669914.1"/>
    </source>
</evidence>
<gene>
    <name evidence="3" type="ORF">OGATHE_002726</name>
</gene>
<comment type="caution">
    <text evidence="3">The sequence shown here is derived from an EMBL/GenBank/DDBJ whole genome shotgun (WGS) entry which is preliminary data.</text>
</comment>
<keyword evidence="4" id="KW-1185">Reference proteome</keyword>
<feature type="region of interest" description="Disordered" evidence="1">
    <location>
        <begin position="85"/>
        <end position="108"/>
    </location>
</feature>
<dbReference type="EMBL" id="JAEUBD010000983">
    <property type="protein sequence ID" value="KAH3669914.1"/>
    <property type="molecule type" value="Genomic_DNA"/>
</dbReference>
<dbReference type="AlphaFoldDB" id="A0A9P8PER5"/>
<accession>A0A9P8PER5</accession>
<keyword evidence="2" id="KW-1133">Transmembrane helix</keyword>
<protein>
    <submittedName>
        <fullName evidence="3">Uncharacterized protein</fullName>
    </submittedName>
</protein>
<keyword evidence="2" id="KW-0472">Membrane</keyword>